<dbReference type="InterPro" id="IPR036691">
    <property type="entry name" value="Endo/exonu/phosph_ase_sf"/>
</dbReference>
<comment type="caution">
    <text evidence="2">The sequence shown here is derived from an EMBL/GenBank/DDBJ whole genome shotgun (WGS) entry which is preliminary data.</text>
</comment>
<feature type="coiled-coil region" evidence="1">
    <location>
        <begin position="40"/>
        <end position="67"/>
    </location>
</feature>
<sequence>MAYMKKISKLRCETDKLDTQGVAELSLDKATCTLKMNKDSDHLNERNLQLRIRIEEMEQEEKKIIGELYADIKIVNDENDRLSVHIKQLTWEKEVNLSKVTDTPDIVRISEHWFADDGIVLACIPGYRLVSNFSRSSPYGGTCIYISTKLSFEDLNEVKEMDIEKHVKICAAIVRELKYIIFSVYRPPSGNEETFFSIFNAALNMNTHFRNYRVMVCGDFNMDLDRPSSRTKRF</sequence>
<keyword evidence="1" id="KW-0175">Coiled coil</keyword>
<dbReference type="AlphaFoldDB" id="A0ABD2NZR6"/>
<dbReference type="PANTHER" id="PTHR33776:SF4">
    <property type="entry name" value="ENDONUCLEASE_EXONUCLEASE_PHOSPHATASE DOMAIN-CONTAINING PROTEIN"/>
    <property type="match status" value="1"/>
</dbReference>
<keyword evidence="3" id="KW-1185">Reference proteome</keyword>
<dbReference type="EMBL" id="JABFTP020000165">
    <property type="protein sequence ID" value="KAL3284133.1"/>
    <property type="molecule type" value="Genomic_DNA"/>
</dbReference>
<accession>A0ABD2NZR6</accession>
<dbReference type="Proteomes" id="UP001516400">
    <property type="component" value="Unassembled WGS sequence"/>
</dbReference>
<proteinExistence type="predicted"/>
<gene>
    <name evidence="2" type="ORF">HHI36_018301</name>
</gene>
<evidence type="ECO:0000256" key="1">
    <source>
        <dbReference type="SAM" id="Coils"/>
    </source>
</evidence>
<organism evidence="2 3">
    <name type="scientific">Cryptolaemus montrouzieri</name>
    <dbReference type="NCBI Taxonomy" id="559131"/>
    <lineage>
        <taxon>Eukaryota</taxon>
        <taxon>Metazoa</taxon>
        <taxon>Ecdysozoa</taxon>
        <taxon>Arthropoda</taxon>
        <taxon>Hexapoda</taxon>
        <taxon>Insecta</taxon>
        <taxon>Pterygota</taxon>
        <taxon>Neoptera</taxon>
        <taxon>Endopterygota</taxon>
        <taxon>Coleoptera</taxon>
        <taxon>Polyphaga</taxon>
        <taxon>Cucujiformia</taxon>
        <taxon>Coccinelloidea</taxon>
        <taxon>Coccinellidae</taxon>
        <taxon>Scymninae</taxon>
        <taxon>Scymnini</taxon>
        <taxon>Cryptolaemus</taxon>
    </lineage>
</organism>
<evidence type="ECO:0000313" key="3">
    <source>
        <dbReference type="Proteomes" id="UP001516400"/>
    </source>
</evidence>
<dbReference type="SUPFAM" id="SSF56219">
    <property type="entry name" value="DNase I-like"/>
    <property type="match status" value="1"/>
</dbReference>
<dbReference type="Gene3D" id="3.60.10.10">
    <property type="entry name" value="Endonuclease/exonuclease/phosphatase"/>
    <property type="match status" value="1"/>
</dbReference>
<dbReference type="PANTHER" id="PTHR33776">
    <property type="entry name" value="ENDO/EXONUCLEASE/PHOSPHATASE DOMAIN-CONTAINING PROTEIN"/>
    <property type="match status" value="1"/>
</dbReference>
<protein>
    <recommendedName>
        <fullName evidence="4">Endonuclease/exonuclease/phosphatase domain-containing protein</fullName>
    </recommendedName>
</protein>
<evidence type="ECO:0008006" key="4">
    <source>
        <dbReference type="Google" id="ProtNLM"/>
    </source>
</evidence>
<evidence type="ECO:0000313" key="2">
    <source>
        <dbReference type="EMBL" id="KAL3284133.1"/>
    </source>
</evidence>
<reference evidence="2 3" key="1">
    <citation type="journal article" date="2021" name="BMC Biol.">
        <title>Horizontally acquired antibacterial genes associated with adaptive radiation of ladybird beetles.</title>
        <authorList>
            <person name="Li H.S."/>
            <person name="Tang X.F."/>
            <person name="Huang Y.H."/>
            <person name="Xu Z.Y."/>
            <person name="Chen M.L."/>
            <person name="Du X.Y."/>
            <person name="Qiu B.Y."/>
            <person name="Chen P.T."/>
            <person name="Zhang W."/>
            <person name="Slipinski A."/>
            <person name="Escalona H.E."/>
            <person name="Waterhouse R.M."/>
            <person name="Zwick A."/>
            <person name="Pang H."/>
        </authorList>
    </citation>
    <scope>NUCLEOTIDE SEQUENCE [LARGE SCALE GENOMIC DNA]</scope>
    <source>
        <strain evidence="2">SYSU2018</strain>
    </source>
</reference>
<name>A0ABD2NZR6_9CUCU</name>